<evidence type="ECO:0000256" key="5">
    <source>
        <dbReference type="ARBA" id="ARBA00030653"/>
    </source>
</evidence>
<feature type="region of interest" description="Disordered" evidence="7">
    <location>
        <begin position="557"/>
        <end position="579"/>
    </location>
</feature>
<evidence type="ECO:0000256" key="6">
    <source>
        <dbReference type="ARBA" id="ARBA00048081"/>
    </source>
</evidence>
<comment type="function">
    <text evidence="1">Histone methyltransferase that trimethylates 'Lys-20' of histone H4 to form H4K20me3.</text>
</comment>
<dbReference type="Proteomes" id="UP000244722">
    <property type="component" value="Unassembled WGS sequence"/>
</dbReference>
<dbReference type="PANTHER" id="PTHR12977">
    <property type="entry name" value="SUPPRESSOR OF VARIEGATION 4-20-RELATED"/>
    <property type="match status" value="1"/>
</dbReference>
<comment type="caution">
    <text evidence="9">The sequence shown here is derived from an EMBL/GenBank/DDBJ whole genome shotgun (WGS) entry which is preliminary data.</text>
</comment>
<comment type="catalytic activity">
    <reaction evidence="6">
        <text>L-lysyl(20)-[histone H4] + 3 S-adenosyl-L-methionine = N(6),N(6),N(6)-trimethyl-L-lysyl(20)-[histone H4] + 3 S-adenosyl-L-homocysteine + 3 H(+)</text>
        <dbReference type="Rhea" id="RHEA:64456"/>
        <dbReference type="Rhea" id="RHEA-COMP:15554"/>
        <dbReference type="Rhea" id="RHEA-COMP:15998"/>
        <dbReference type="ChEBI" id="CHEBI:15378"/>
        <dbReference type="ChEBI" id="CHEBI:29969"/>
        <dbReference type="ChEBI" id="CHEBI:57856"/>
        <dbReference type="ChEBI" id="CHEBI:59789"/>
        <dbReference type="ChEBI" id="CHEBI:61961"/>
        <dbReference type="EC" id="2.1.1.372"/>
    </reaction>
</comment>
<dbReference type="SUPFAM" id="SSF82199">
    <property type="entry name" value="SET domain"/>
    <property type="match status" value="1"/>
</dbReference>
<accession>A0A2T6ZPA0</accession>
<dbReference type="InterPro" id="IPR001214">
    <property type="entry name" value="SET_dom"/>
</dbReference>
<feature type="region of interest" description="Disordered" evidence="7">
    <location>
        <begin position="474"/>
        <end position="495"/>
    </location>
</feature>
<dbReference type="EC" id="2.1.1.372" evidence="4"/>
<dbReference type="GO" id="GO:0005634">
    <property type="term" value="C:nucleus"/>
    <property type="evidence" value="ECO:0007669"/>
    <property type="project" value="TreeGrafter"/>
</dbReference>
<dbReference type="STRING" id="42251.A0A2T6ZPA0"/>
<dbReference type="InterPro" id="IPR025783">
    <property type="entry name" value="Set9_fungi"/>
</dbReference>
<dbReference type="AlphaFoldDB" id="A0A2T6ZPA0"/>
<evidence type="ECO:0000256" key="1">
    <source>
        <dbReference type="ARBA" id="ARBA00001984"/>
    </source>
</evidence>
<dbReference type="PROSITE" id="PS51567">
    <property type="entry name" value="SAM_MT43_SUVAR420_1"/>
    <property type="match status" value="1"/>
</dbReference>
<evidence type="ECO:0000313" key="9">
    <source>
        <dbReference type="EMBL" id="PUU77319.1"/>
    </source>
</evidence>
<evidence type="ECO:0000256" key="2">
    <source>
        <dbReference type="ARBA" id="ARBA00014232"/>
    </source>
</evidence>
<gene>
    <name evidence="9" type="ORF">B9Z19DRAFT_1101884</name>
</gene>
<dbReference type="Gene3D" id="2.170.270.10">
    <property type="entry name" value="SET domain"/>
    <property type="match status" value="1"/>
</dbReference>
<dbReference type="SMART" id="SM00317">
    <property type="entry name" value="SET"/>
    <property type="match status" value="1"/>
</dbReference>
<proteinExistence type="predicted"/>
<dbReference type="PROSITE" id="PS50280">
    <property type="entry name" value="SET"/>
    <property type="match status" value="1"/>
</dbReference>
<dbReference type="InterPro" id="IPR039977">
    <property type="entry name" value="Suv4-20/Set9"/>
</dbReference>
<feature type="compositionally biased region" description="Basic and acidic residues" evidence="7">
    <location>
        <begin position="474"/>
        <end position="487"/>
    </location>
</feature>
<evidence type="ECO:0000313" key="10">
    <source>
        <dbReference type="Proteomes" id="UP000244722"/>
    </source>
</evidence>
<sequence length="579" mass="64698">MLSSTNHKSILSLLAEYDDFLTDSLVDRVHYWTTIRKIKGPYHQSRRLNTKAILKIVTEDVVRDRNVKVALEKFLRLPRVVQYLRSGIHVEAEFSKHTRSPLPGLHRGEMVKYLTGVLVKMSDNEEQSFSQVQSDFSIIYSSRVGAMSLLLGPARFINHDCEPNCKFTTTGKEHVNLYIERDIRVGEEITVKYADDYFGEGNRECLCRTCEGLGRSGWASDVVVEDRPPIEEDGSAIRAVAGGFVLARRSKRKRNSAHSPTIQAIKKHKIFANDSLVPSPPNSIRGLSEGLRSTPPALDMSMHSRSSTPMLGMIGPETPPETDGAVTPMDFTDVSGASALLNASEARVGEINEPLQCAPSSLPLAELAEGCFLGESVHLEAVANPSRSEPQAQPLPQIIIDPTCDDYVSGVGLEEPSAFTSSSFDDTLKESESNARHALDDELSDFTEVDDSDFDDETQTIDVKRLMRKQRAKAEKGYRVKASEPHFRPPGPPMRRVPGDYLAQNRSSVSCICSNCRESFFHDEKFGVPTICKRCERHTKIYNFGWPKTMGKRNETADQYNDRRGIQRPVILNGHGRRR</sequence>
<evidence type="ECO:0000256" key="3">
    <source>
        <dbReference type="ARBA" id="ARBA00015413"/>
    </source>
</evidence>
<feature type="domain" description="SET" evidence="8">
    <location>
        <begin position="79"/>
        <end position="194"/>
    </location>
</feature>
<dbReference type="EMBL" id="NESQ01000155">
    <property type="protein sequence ID" value="PUU77319.1"/>
    <property type="molecule type" value="Genomic_DNA"/>
</dbReference>
<evidence type="ECO:0000259" key="8">
    <source>
        <dbReference type="PROSITE" id="PS50280"/>
    </source>
</evidence>
<dbReference type="GO" id="GO:0140943">
    <property type="term" value="F:histone H4K20 trimethyltransferase activity"/>
    <property type="evidence" value="ECO:0007669"/>
    <property type="project" value="UniProtKB-EC"/>
</dbReference>
<organism evidence="9 10">
    <name type="scientific">Tuber borchii</name>
    <name type="common">White truffle</name>
    <dbReference type="NCBI Taxonomy" id="42251"/>
    <lineage>
        <taxon>Eukaryota</taxon>
        <taxon>Fungi</taxon>
        <taxon>Dikarya</taxon>
        <taxon>Ascomycota</taxon>
        <taxon>Pezizomycotina</taxon>
        <taxon>Pezizomycetes</taxon>
        <taxon>Pezizales</taxon>
        <taxon>Tuberaceae</taxon>
        <taxon>Tuber</taxon>
    </lineage>
</organism>
<dbReference type="CDD" id="cd10524">
    <property type="entry name" value="SET_Suv4-20-like"/>
    <property type="match status" value="1"/>
</dbReference>
<dbReference type="OrthoDB" id="6627536at2759"/>
<dbReference type="Pfam" id="PF00856">
    <property type="entry name" value="SET"/>
    <property type="match status" value="1"/>
</dbReference>
<evidence type="ECO:0000256" key="4">
    <source>
        <dbReference type="ARBA" id="ARBA00024057"/>
    </source>
</evidence>
<dbReference type="InterPro" id="IPR046341">
    <property type="entry name" value="SET_dom_sf"/>
</dbReference>
<name>A0A2T6ZPA0_TUBBO</name>
<keyword evidence="10" id="KW-1185">Reference proteome</keyword>
<protein>
    <recommendedName>
        <fullName evidence="3">Histone-lysine N-methyltransferase SET9</fullName>
        <ecNumber evidence="4">2.1.1.372</ecNumber>
    </recommendedName>
    <alternativeName>
        <fullName evidence="2">Histone-lysine N-methyltransferase set9</fullName>
    </alternativeName>
    <alternativeName>
        <fullName evidence="5">SET domain protein 9</fullName>
    </alternativeName>
</protein>
<reference evidence="9 10" key="1">
    <citation type="submission" date="2017-04" db="EMBL/GenBank/DDBJ databases">
        <title>Draft genome sequence of Tuber borchii Vittad., a whitish edible truffle.</title>
        <authorList>
            <consortium name="DOE Joint Genome Institute"/>
            <person name="Murat C."/>
            <person name="Kuo A."/>
            <person name="Barry K.W."/>
            <person name="Clum A."/>
            <person name="Dockter R.B."/>
            <person name="Fauchery L."/>
            <person name="Iotti M."/>
            <person name="Kohler A."/>
            <person name="Labutti K."/>
            <person name="Lindquist E.A."/>
            <person name="Lipzen A."/>
            <person name="Ohm R.A."/>
            <person name="Wang M."/>
            <person name="Grigoriev I.V."/>
            <person name="Zambonelli A."/>
            <person name="Martin F.M."/>
        </authorList>
    </citation>
    <scope>NUCLEOTIDE SEQUENCE [LARGE SCALE GENOMIC DNA]</scope>
    <source>
        <strain evidence="9 10">Tbo3840</strain>
    </source>
</reference>
<evidence type="ECO:0000256" key="7">
    <source>
        <dbReference type="SAM" id="MobiDB-lite"/>
    </source>
</evidence>
<dbReference type="PANTHER" id="PTHR12977:SF4">
    <property type="entry name" value="HISTONE-LYSINE N-METHYLTRANSFERASE KMT5B"/>
    <property type="match status" value="1"/>
</dbReference>